<dbReference type="OrthoDB" id="6247875at2759"/>
<dbReference type="GO" id="GO:0000981">
    <property type="term" value="F:DNA-binding transcription factor activity, RNA polymerase II-specific"/>
    <property type="evidence" value="ECO:0007669"/>
    <property type="project" value="TreeGrafter"/>
</dbReference>
<dbReference type="InterPro" id="IPR036910">
    <property type="entry name" value="HMG_box_dom_sf"/>
</dbReference>
<name>A0A9P7XXF9_9FUNG</name>
<feature type="compositionally biased region" description="Pro residues" evidence="4">
    <location>
        <begin position="23"/>
        <end position="33"/>
    </location>
</feature>
<gene>
    <name evidence="6" type="ORF">KI688_011569</name>
</gene>
<dbReference type="PANTHER" id="PTHR45789:SF2">
    <property type="entry name" value="FI18025P1"/>
    <property type="match status" value="1"/>
</dbReference>
<evidence type="ECO:0000313" key="6">
    <source>
        <dbReference type="EMBL" id="KAG9067978.1"/>
    </source>
</evidence>
<dbReference type="Pfam" id="PF00505">
    <property type="entry name" value="HMG_box"/>
    <property type="match status" value="1"/>
</dbReference>
<evidence type="ECO:0000259" key="5">
    <source>
        <dbReference type="PROSITE" id="PS50118"/>
    </source>
</evidence>
<feature type="DNA-binding region" description="HMG box" evidence="3">
    <location>
        <begin position="58"/>
        <end position="126"/>
    </location>
</feature>
<dbReference type="CDD" id="cd01389">
    <property type="entry name" value="HMG-box_ROX1-like"/>
    <property type="match status" value="1"/>
</dbReference>
<dbReference type="InterPro" id="IPR051356">
    <property type="entry name" value="SOX/SOX-like_TF"/>
</dbReference>
<accession>A0A9P7XXF9</accession>
<reference evidence="6" key="1">
    <citation type="submission" date="2021-06" db="EMBL/GenBank/DDBJ databases">
        <title>Genome Sequence of Mortierella hyaline Strain SCG-10, a Cold-Adapted, Nitrate-Reducing Fungus Isolated from Soil in Minnesota, USA.</title>
        <authorList>
            <person name="Aldossari N."/>
        </authorList>
    </citation>
    <scope>NUCLEOTIDE SEQUENCE</scope>
    <source>
        <strain evidence="6">SCG-10</strain>
    </source>
</reference>
<dbReference type="PROSITE" id="PS50118">
    <property type="entry name" value="HMG_BOX_2"/>
    <property type="match status" value="1"/>
</dbReference>
<dbReference type="Proteomes" id="UP000707451">
    <property type="component" value="Unassembled WGS sequence"/>
</dbReference>
<organism evidence="6 7">
    <name type="scientific">Linnemannia hyalina</name>
    <dbReference type="NCBI Taxonomy" id="64524"/>
    <lineage>
        <taxon>Eukaryota</taxon>
        <taxon>Fungi</taxon>
        <taxon>Fungi incertae sedis</taxon>
        <taxon>Mucoromycota</taxon>
        <taxon>Mortierellomycotina</taxon>
        <taxon>Mortierellomycetes</taxon>
        <taxon>Mortierellales</taxon>
        <taxon>Mortierellaceae</taxon>
        <taxon>Linnemannia</taxon>
    </lineage>
</organism>
<dbReference type="Gene3D" id="1.10.30.10">
    <property type="entry name" value="High mobility group box domain"/>
    <property type="match status" value="1"/>
</dbReference>
<dbReference type="SMART" id="SM00398">
    <property type="entry name" value="HMG"/>
    <property type="match status" value="1"/>
</dbReference>
<dbReference type="InterPro" id="IPR009071">
    <property type="entry name" value="HMG_box_dom"/>
</dbReference>
<dbReference type="EMBL" id="JAHRHY010000007">
    <property type="protein sequence ID" value="KAG9067978.1"/>
    <property type="molecule type" value="Genomic_DNA"/>
</dbReference>
<keyword evidence="2 3" id="KW-0539">Nucleus</keyword>
<dbReference type="AlphaFoldDB" id="A0A9P7XXF9"/>
<feature type="compositionally biased region" description="Basic and acidic residues" evidence="4">
    <location>
        <begin position="182"/>
        <end position="198"/>
    </location>
</feature>
<dbReference type="GO" id="GO:0000978">
    <property type="term" value="F:RNA polymerase II cis-regulatory region sequence-specific DNA binding"/>
    <property type="evidence" value="ECO:0007669"/>
    <property type="project" value="TreeGrafter"/>
</dbReference>
<evidence type="ECO:0000256" key="3">
    <source>
        <dbReference type="PROSITE-ProRule" id="PRU00267"/>
    </source>
</evidence>
<feature type="compositionally biased region" description="Low complexity" evidence="4">
    <location>
        <begin position="157"/>
        <end position="178"/>
    </location>
</feature>
<dbReference type="PANTHER" id="PTHR45789">
    <property type="entry name" value="FI18025P1"/>
    <property type="match status" value="1"/>
</dbReference>
<proteinExistence type="predicted"/>
<sequence length="693" mass="74657">MHRLTTPGSSSTRPLQFINKSGPPAPRSKPQQPPGLYIQTHSAMQQRARKKIREEGKVKRTSNCFILYRTHVHPFIVARYGHQNNKEISRLAGRYWKNAPESVKSFYRQQAAEEKVRHAALYPSYKYTPAKTASKDDANANSAKSKAQCPRDKPTRLSHPPVKPSSSPSVPSTPLPLLYEPESTKDDAEKPAADESSEHPSLPQAVERDKPAVSAAHSTATSKLPNERGFVVTETPLFDFSGNADLSEKKRSSKSRTGSRPNRPGPQLPDLEDPLSFEMARGSSATGATPVSPFTFVLQGPTAPKAPLPVGPKGVSGLTQALPYQRSDSQAAAAPSIPAFLRTPVSETPPGWSNMVSHFQVSGAALEQQWPVSQSSPLLDMTEPLNALFQGNIGVSPSDTSAAQRLAKTLVQSPLPSVSIQIPVPSASTASHLSGSFDSPIYIPAVPAGTSLGTSSFPWQLDANLDGSPDFPFLYTSGSLSTAPMMLSSAPEHSHFTLGHLPLPTVSSFVDGFECVGLEQELSSSHVSDDIYNDATWSHSFRMPSPSISDLDQQQLLSTSSSNSSLSSSLGSIYPDIAISAWTTLAEPCGPSPVCLSNVSSPSFNNINLAYDNDSSSCCMNISDINAKVDDGHALVPMSLGSQTLPWGEEEQLKMSISYFEDIVQQQKALLSLRQQWRQQALVVQPSTSTIVE</sequence>
<feature type="region of interest" description="Disordered" evidence="4">
    <location>
        <begin position="130"/>
        <end position="228"/>
    </location>
</feature>
<keyword evidence="7" id="KW-1185">Reference proteome</keyword>
<protein>
    <recommendedName>
        <fullName evidence="5">HMG box domain-containing protein</fullName>
    </recommendedName>
</protein>
<keyword evidence="1 3" id="KW-0238">DNA-binding</keyword>
<evidence type="ECO:0000256" key="4">
    <source>
        <dbReference type="SAM" id="MobiDB-lite"/>
    </source>
</evidence>
<feature type="region of interest" description="Disordered" evidence="4">
    <location>
        <begin position="1"/>
        <end position="34"/>
    </location>
</feature>
<dbReference type="GO" id="GO:0005634">
    <property type="term" value="C:nucleus"/>
    <property type="evidence" value="ECO:0007669"/>
    <property type="project" value="UniProtKB-UniRule"/>
</dbReference>
<comment type="caution">
    <text evidence="6">The sequence shown here is derived from an EMBL/GenBank/DDBJ whole genome shotgun (WGS) entry which is preliminary data.</text>
</comment>
<evidence type="ECO:0000256" key="2">
    <source>
        <dbReference type="ARBA" id="ARBA00023242"/>
    </source>
</evidence>
<evidence type="ECO:0000313" key="7">
    <source>
        <dbReference type="Proteomes" id="UP000707451"/>
    </source>
</evidence>
<dbReference type="SUPFAM" id="SSF47095">
    <property type="entry name" value="HMG-box"/>
    <property type="match status" value="1"/>
</dbReference>
<evidence type="ECO:0000256" key="1">
    <source>
        <dbReference type="ARBA" id="ARBA00023125"/>
    </source>
</evidence>
<feature type="compositionally biased region" description="Polar residues" evidence="4">
    <location>
        <begin position="1"/>
        <end position="14"/>
    </location>
</feature>
<feature type="region of interest" description="Disordered" evidence="4">
    <location>
        <begin position="240"/>
        <end position="274"/>
    </location>
</feature>
<feature type="domain" description="HMG box" evidence="5">
    <location>
        <begin position="58"/>
        <end position="126"/>
    </location>
</feature>